<protein>
    <submittedName>
        <fullName evidence="2">Unannotated protein</fullName>
    </submittedName>
</protein>
<reference evidence="2" key="1">
    <citation type="submission" date="2020-05" db="EMBL/GenBank/DDBJ databases">
        <authorList>
            <person name="Chiriac C."/>
            <person name="Salcher M."/>
            <person name="Ghai R."/>
            <person name="Kavagutti S V."/>
        </authorList>
    </citation>
    <scope>NUCLEOTIDE SEQUENCE</scope>
</reference>
<evidence type="ECO:0000313" key="2">
    <source>
        <dbReference type="EMBL" id="CAB4934289.1"/>
    </source>
</evidence>
<dbReference type="CDD" id="cd07583">
    <property type="entry name" value="nitrilase_5"/>
    <property type="match status" value="1"/>
</dbReference>
<dbReference type="InterPro" id="IPR036526">
    <property type="entry name" value="C-N_Hydrolase_sf"/>
</dbReference>
<organism evidence="2">
    <name type="scientific">freshwater metagenome</name>
    <dbReference type="NCBI Taxonomy" id="449393"/>
    <lineage>
        <taxon>unclassified sequences</taxon>
        <taxon>metagenomes</taxon>
        <taxon>ecological metagenomes</taxon>
    </lineage>
</organism>
<gene>
    <name evidence="2" type="ORF">UFOPK3772_00466</name>
</gene>
<dbReference type="PANTHER" id="PTHR23088">
    <property type="entry name" value="NITRILASE-RELATED"/>
    <property type="match status" value="1"/>
</dbReference>
<proteinExistence type="predicted"/>
<dbReference type="AlphaFoldDB" id="A0A6J7ITS9"/>
<evidence type="ECO:0000259" key="1">
    <source>
        <dbReference type="PROSITE" id="PS50263"/>
    </source>
</evidence>
<dbReference type="SUPFAM" id="SSF56317">
    <property type="entry name" value="Carbon-nitrogen hydrolase"/>
    <property type="match status" value="1"/>
</dbReference>
<name>A0A6J7ITS9_9ZZZZ</name>
<dbReference type="PROSITE" id="PS01227">
    <property type="entry name" value="UPF0012"/>
    <property type="match status" value="1"/>
</dbReference>
<dbReference type="PANTHER" id="PTHR23088:SF27">
    <property type="entry name" value="DEAMINATED GLUTATHIONE AMIDASE"/>
    <property type="match status" value="1"/>
</dbReference>
<dbReference type="Gene3D" id="3.60.110.10">
    <property type="entry name" value="Carbon-nitrogen hydrolase"/>
    <property type="match status" value="1"/>
</dbReference>
<feature type="domain" description="CN hydrolase" evidence="1">
    <location>
        <begin position="3"/>
        <end position="242"/>
    </location>
</feature>
<dbReference type="EMBL" id="CAFBNE010000009">
    <property type="protein sequence ID" value="CAB4934289.1"/>
    <property type="molecule type" value="Genomic_DNA"/>
</dbReference>
<sequence>MSVTVALIQLDCTSAEPVASRIERARALVAEAAGRADLIVLPELWHVGAFDIDAARANAEPIDGPLVTGLSALAKEHRVWLHGGSFAEIADDGSHYNTAILFTPDGRLAASYRKIHLFGFDGGETTLMSSGDELVVVDTPLGPTGLATCYDLRFPELFRALTAGGATAFLVTSGWPTPRIGHWDVLTSARAIENQAWMVACNEVGAQPGIALGGHSSVIDPLGAVVARAAEGETILYAEVDPGASSAWREQFPALQDIRIT</sequence>
<dbReference type="PROSITE" id="PS50263">
    <property type="entry name" value="CN_HYDROLASE"/>
    <property type="match status" value="1"/>
</dbReference>
<dbReference type="Pfam" id="PF00795">
    <property type="entry name" value="CN_hydrolase"/>
    <property type="match status" value="1"/>
</dbReference>
<dbReference type="InterPro" id="IPR003010">
    <property type="entry name" value="C-N_Hydrolase"/>
</dbReference>
<dbReference type="InterPro" id="IPR001110">
    <property type="entry name" value="UPF0012_CS"/>
</dbReference>
<accession>A0A6J7ITS9</accession>